<dbReference type="Proteomes" id="UP001150603">
    <property type="component" value="Unassembled WGS sequence"/>
</dbReference>
<sequence length="467" mass="53262">PKILFLDEPTSGLDAQASFTIVTFLRRLAAEGQTILCTIHQPSSMLFEQFDRLLLLVRGGHTVYFGDIGHDAQTLINYFEKNGGPQCPPSANPAEYILDVVGSRTAAIDWPQTWNDSKEKASILGEIDRINELEHMHGNDHSSDDDNHMFARSYWYQIEIVTKRMFRNHWRDLEYNLVRIALQIICALAVGFSFYKLSDSATDLQNKVFATFETSVLSVLVINQVQPQFLRQRLYYGRESSSNQYGWRAFSVAIIFTEWPFAIVANTLFFLCFYWTVSLNSLSDRIGYFYIAYIILGLFSLTIGQAIASFCPNDIVASMVNPIFTAMMTLMCGVTMPKAMMPKFYSSWLYWLSPYTYAIEGIVTNDLHGSPVRCRNSELYTFEPPTGATCNEYAGAWVSATGVGYLNNPNATDSCQYCPYRVGDDYYAPLEWSFSHRWRNIGIMLGFIAFNIVFTTLMIKVYKVNKR</sequence>
<protein>
    <submittedName>
        <fullName evidence="1">ATP-binding cassette transporter snq2</fullName>
    </submittedName>
</protein>
<gene>
    <name evidence="1" type="primary">SNQ2_6</name>
    <name evidence="1" type="ORF">FBU59_003273</name>
</gene>
<proteinExistence type="predicted"/>
<evidence type="ECO:0000313" key="2">
    <source>
        <dbReference type="Proteomes" id="UP001150603"/>
    </source>
</evidence>
<name>A0ACC1J8Z0_9FUNG</name>
<comment type="caution">
    <text evidence="1">The sequence shown here is derived from an EMBL/GenBank/DDBJ whole genome shotgun (WGS) entry which is preliminary data.</text>
</comment>
<accession>A0ACC1J8Z0</accession>
<feature type="non-terminal residue" evidence="1">
    <location>
        <position position="1"/>
    </location>
</feature>
<evidence type="ECO:0000313" key="1">
    <source>
        <dbReference type="EMBL" id="KAJ1942183.1"/>
    </source>
</evidence>
<reference evidence="1" key="1">
    <citation type="submission" date="2022-07" db="EMBL/GenBank/DDBJ databases">
        <title>Phylogenomic reconstructions and comparative analyses of Kickxellomycotina fungi.</title>
        <authorList>
            <person name="Reynolds N.K."/>
            <person name="Stajich J.E."/>
            <person name="Barry K."/>
            <person name="Grigoriev I.V."/>
            <person name="Crous P."/>
            <person name="Smith M.E."/>
        </authorList>
    </citation>
    <scope>NUCLEOTIDE SEQUENCE</scope>
    <source>
        <strain evidence="1">NRRL 5244</strain>
    </source>
</reference>
<keyword evidence="2" id="KW-1185">Reference proteome</keyword>
<keyword evidence="1" id="KW-0547">Nucleotide-binding</keyword>
<keyword evidence="1" id="KW-0067">ATP-binding</keyword>
<dbReference type="EMBL" id="JANBPW010002038">
    <property type="protein sequence ID" value="KAJ1942183.1"/>
    <property type="molecule type" value="Genomic_DNA"/>
</dbReference>
<organism evidence="1 2">
    <name type="scientific">Linderina macrospora</name>
    <dbReference type="NCBI Taxonomy" id="4868"/>
    <lineage>
        <taxon>Eukaryota</taxon>
        <taxon>Fungi</taxon>
        <taxon>Fungi incertae sedis</taxon>
        <taxon>Zoopagomycota</taxon>
        <taxon>Kickxellomycotina</taxon>
        <taxon>Kickxellomycetes</taxon>
        <taxon>Kickxellales</taxon>
        <taxon>Kickxellaceae</taxon>
        <taxon>Linderina</taxon>
    </lineage>
</organism>